<dbReference type="AlphaFoldDB" id="A0A2G8L819"/>
<gene>
    <name evidence="2" type="ORF">BSL78_06652</name>
</gene>
<reference evidence="2 3" key="1">
    <citation type="journal article" date="2017" name="PLoS Biol.">
        <title>The sea cucumber genome provides insights into morphological evolution and visceral regeneration.</title>
        <authorList>
            <person name="Zhang X."/>
            <person name="Sun L."/>
            <person name="Yuan J."/>
            <person name="Sun Y."/>
            <person name="Gao Y."/>
            <person name="Zhang L."/>
            <person name="Li S."/>
            <person name="Dai H."/>
            <person name="Hamel J.F."/>
            <person name="Liu C."/>
            <person name="Yu Y."/>
            <person name="Liu S."/>
            <person name="Lin W."/>
            <person name="Guo K."/>
            <person name="Jin S."/>
            <person name="Xu P."/>
            <person name="Storey K.B."/>
            <person name="Huan P."/>
            <person name="Zhang T."/>
            <person name="Zhou Y."/>
            <person name="Zhang J."/>
            <person name="Lin C."/>
            <person name="Li X."/>
            <person name="Xing L."/>
            <person name="Huo D."/>
            <person name="Sun M."/>
            <person name="Wang L."/>
            <person name="Mercier A."/>
            <person name="Li F."/>
            <person name="Yang H."/>
            <person name="Xiang J."/>
        </authorList>
    </citation>
    <scope>NUCLEOTIDE SEQUENCE [LARGE SCALE GENOMIC DNA]</scope>
    <source>
        <strain evidence="2">Shaxun</strain>
        <tissue evidence="2">Muscle</tissue>
    </source>
</reference>
<evidence type="ECO:0000313" key="3">
    <source>
        <dbReference type="Proteomes" id="UP000230750"/>
    </source>
</evidence>
<evidence type="ECO:0000259" key="1">
    <source>
        <dbReference type="PROSITE" id="PS50127"/>
    </source>
</evidence>
<dbReference type="Proteomes" id="UP000230750">
    <property type="component" value="Unassembled WGS sequence"/>
</dbReference>
<protein>
    <recommendedName>
        <fullName evidence="1">UBC core domain-containing protein</fullName>
    </recommendedName>
</protein>
<dbReference type="STRING" id="307972.A0A2G8L819"/>
<dbReference type="EMBL" id="MRZV01000176">
    <property type="protein sequence ID" value="PIK56408.1"/>
    <property type="molecule type" value="Genomic_DNA"/>
</dbReference>
<dbReference type="Gene3D" id="3.10.110.10">
    <property type="entry name" value="Ubiquitin Conjugating Enzyme"/>
    <property type="match status" value="1"/>
</dbReference>
<dbReference type="CDD" id="cd23794">
    <property type="entry name" value="UBCc_UBE2F_UBE2M"/>
    <property type="match status" value="1"/>
</dbReference>
<dbReference type="OrthoDB" id="9978460at2759"/>
<organism evidence="2 3">
    <name type="scientific">Stichopus japonicus</name>
    <name type="common">Sea cucumber</name>
    <dbReference type="NCBI Taxonomy" id="307972"/>
    <lineage>
        <taxon>Eukaryota</taxon>
        <taxon>Metazoa</taxon>
        <taxon>Echinodermata</taxon>
        <taxon>Eleutherozoa</taxon>
        <taxon>Echinozoa</taxon>
        <taxon>Holothuroidea</taxon>
        <taxon>Aspidochirotacea</taxon>
        <taxon>Aspidochirotida</taxon>
        <taxon>Stichopodidae</taxon>
        <taxon>Apostichopus</taxon>
    </lineage>
</organism>
<feature type="domain" description="UBC core" evidence="1">
    <location>
        <begin position="1"/>
        <end position="155"/>
    </location>
</feature>
<name>A0A2G8L819_STIJA</name>
<keyword evidence="3" id="KW-1185">Reference proteome</keyword>
<comment type="caution">
    <text evidence="2">The sequence shown here is derived from an EMBL/GenBank/DDBJ whole genome shotgun (WGS) entry which is preliminary data.</text>
</comment>
<evidence type="ECO:0000313" key="2">
    <source>
        <dbReference type="EMBL" id="PIK56408.1"/>
    </source>
</evidence>
<sequence>MGVLSVAKDFQNLVKNISSFSDGQASVCYYTDDMSLIKVLIGPTGGLYKDGEFIFSIKPDLLRPDQAPDVRCLTQIYHPNIDTIEDDGDLCLNLFEEWQSHFSLQDVVQGLLFLLYNPNLEDALCPIFSPDMTMEEFTTNVKRSLNGEAIEGYHFPKNQTKPRPEADRTDTDCNGSTEYSKEVSFESGKFGNNYKQIAKSVMSSAEPQMTKNIANVNMFEDGLTLSTAKIIAEP</sequence>
<dbReference type="SUPFAM" id="SSF54495">
    <property type="entry name" value="UBC-like"/>
    <property type="match status" value="1"/>
</dbReference>
<proteinExistence type="predicted"/>
<dbReference type="InterPro" id="IPR000608">
    <property type="entry name" value="UBC"/>
</dbReference>
<accession>A0A2G8L819</accession>
<dbReference type="PANTHER" id="PTHR24068">
    <property type="entry name" value="UBIQUITIN-CONJUGATING ENZYME E2"/>
    <property type="match status" value="1"/>
</dbReference>
<dbReference type="Pfam" id="PF00179">
    <property type="entry name" value="UQ_con"/>
    <property type="match status" value="1"/>
</dbReference>
<dbReference type="InterPro" id="IPR016135">
    <property type="entry name" value="UBQ-conjugating_enzyme/RWD"/>
</dbReference>
<dbReference type="PROSITE" id="PS50127">
    <property type="entry name" value="UBC_2"/>
    <property type="match status" value="1"/>
</dbReference>
<dbReference type="SMART" id="SM00212">
    <property type="entry name" value="UBCc"/>
    <property type="match status" value="1"/>
</dbReference>